<reference evidence="1" key="1">
    <citation type="submission" date="2020-08" db="EMBL/GenBank/DDBJ databases">
        <title>Pontibacter sp. SD6 16S ribosomal RNA gene Genome sequencing and assembly.</title>
        <authorList>
            <person name="Kang M."/>
        </authorList>
    </citation>
    <scope>NUCLEOTIDE SEQUENCE</scope>
    <source>
        <strain evidence="1">SD6</strain>
    </source>
</reference>
<accession>A0A923SH93</accession>
<evidence type="ECO:0000313" key="1">
    <source>
        <dbReference type="EMBL" id="MBC5991312.1"/>
    </source>
</evidence>
<keyword evidence="2" id="KW-1185">Reference proteome</keyword>
<comment type="caution">
    <text evidence="1">The sequence shown here is derived from an EMBL/GenBank/DDBJ whole genome shotgun (WGS) entry which is preliminary data.</text>
</comment>
<organism evidence="1 2">
    <name type="scientific">Pontibacter cellulosilyticus</name>
    <dbReference type="NCBI Taxonomy" id="1720253"/>
    <lineage>
        <taxon>Bacteria</taxon>
        <taxon>Pseudomonadati</taxon>
        <taxon>Bacteroidota</taxon>
        <taxon>Cytophagia</taxon>
        <taxon>Cytophagales</taxon>
        <taxon>Hymenobacteraceae</taxon>
        <taxon>Pontibacter</taxon>
    </lineage>
</organism>
<dbReference type="Proteomes" id="UP000603640">
    <property type="component" value="Unassembled WGS sequence"/>
</dbReference>
<protein>
    <submittedName>
        <fullName evidence="1">Uncharacterized protein</fullName>
    </submittedName>
</protein>
<dbReference type="RefSeq" id="WP_187065323.1">
    <property type="nucleotide sequence ID" value="NZ_JACRVF010000001.1"/>
</dbReference>
<dbReference type="EMBL" id="JACRVF010000001">
    <property type="protein sequence ID" value="MBC5991312.1"/>
    <property type="molecule type" value="Genomic_DNA"/>
</dbReference>
<dbReference type="AlphaFoldDB" id="A0A923SH93"/>
<gene>
    <name evidence="1" type="ORF">H8S84_00525</name>
</gene>
<evidence type="ECO:0000313" key="2">
    <source>
        <dbReference type="Proteomes" id="UP000603640"/>
    </source>
</evidence>
<name>A0A923SH93_9BACT</name>
<sequence length="46" mass="5444">MYRCRQFGVKYGFGFLFEECLALQVAIAAQTQQLRMFNLTKYKTDD</sequence>
<proteinExistence type="predicted"/>